<dbReference type="GeneID" id="100187595"/>
<proteinExistence type="predicted"/>
<feature type="compositionally biased region" description="Basic and acidic residues" evidence="6">
    <location>
        <begin position="319"/>
        <end position="337"/>
    </location>
</feature>
<dbReference type="EnsemblMetazoa" id="NM_001134324">
    <property type="protein sequence ID" value="NP_001127796"/>
    <property type="gene ID" value="GeneID_100187595"/>
</dbReference>
<dbReference type="PANTHER" id="PTHR12943:SF27">
    <property type="entry name" value="HOMOCYSTEINE-INDUCED ENDOPLASMIC RETICULUM PROTEIN, ISOFORM A"/>
    <property type="match status" value="1"/>
</dbReference>
<evidence type="ECO:0000256" key="5">
    <source>
        <dbReference type="ARBA" id="ARBA00023230"/>
    </source>
</evidence>
<dbReference type="RefSeq" id="NP_001127796.1">
    <property type="nucleotide sequence ID" value="NM_001134324.2"/>
</dbReference>
<keyword evidence="5" id="KW-0834">Unfolded protein response</keyword>
<dbReference type="FunFam" id="3.10.20.90:FF:000046">
    <property type="entry name" value="Homocysteine-responsive endoplasmic reticulum-resident ubiquitin-like domain member 2 protein"/>
    <property type="match status" value="1"/>
</dbReference>
<dbReference type="PANTHER" id="PTHR12943">
    <property type="entry name" value="HOMOCYSTEINE-RESPONSIVE ENDOPLASMIC RETICULUM-RESIDENT UNIQUITIN-LIKE DOMAIN HERPUD PROTEIN FAMILY MEMBER"/>
    <property type="match status" value="1"/>
</dbReference>
<evidence type="ECO:0000313" key="9">
    <source>
        <dbReference type="EnsemblMetazoa" id="NP_001127796"/>
    </source>
</evidence>
<keyword evidence="2 7" id="KW-0812">Transmembrane</keyword>
<keyword evidence="3 7" id="KW-1133">Transmembrane helix</keyword>
<evidence type="ECO:0000256" key="7">
    <source>
        <dbReference type="SAM" id="Phobius"/>
    </source>
</evidence>
<comment type="subcellular location">
    <subcellularLocation>
        <location evidence="1">Membrane</location>
    </subcellularLocation>
</comment>
<evidence type="ECO:0000313" key="10">
    <source>
        <dbReference type="Proteomes" id="UP000002358"/>
    </source>
</evidence>
<dbReference type="SUPFAM" id="SSF54236">
    <property type="entry name" value="Ubiquitin-like"/>
    <property type="match status" value="1"/>
</dbReference>
<dbReference type="CTD" id="34065"/>
<keyword evidence="10" id="KW-1185">Reference proteome</keyword>
<dbReference type="Gene3D" id="3.10.20.90">
    <property type="entry name" value="Phosphatidylinositol 3-kinase Catalytic Subunit, Chain A, domain 1"/>
    <property type="match status" value="1"/>
</dbReference>
<dbReference type="OrthoDB" id="21589at2759"/>
<feature type="transmembrane region" description="Helical" evidence="7">
    <location>
        <begin position="283"/>
        <end position="301"/>
    </location>
</feature>
<protein>
    <recommendedName>
        <fullName evidence="8">Ubiquitin-like domain-containing protein</fullName>
    </recommendedName>
</protein>
<evidence type="ECO:0000256" key="4">
    <source>
        <dbReference type="ARBA" id="ARBA00023136"/>
    </source>
</evidence>
<dbReference type="InParanoid" id="A0A7M6UVD5"/>
<dbReference type="KEGG" id="nvi:100187595"/>
<dbReference type="GO" id="GO:0030968">
    <property type="term" value="P:endoplasmic reticulum unfolded protein response"/>
    <property type="evidence" value="ECO:0007669"/>
    <property type="project" value="TreeGrafter"/>
</dbReference>
<evidence type="ECO:0000256" key="2">
    <source>
        <dbReference type="ARBA" id="ARBA00022692"/>
    </source>
</evidence>
<dbReference type="Proteomes" id="UP000002358">
    <property type="component" value="Chromosome 5"/>
</dbReference>
<dbReference type="AlphaFoldDB" id="A0A7M6UVD5"/>
<name>A0A7M6UVD5_NASVI</name>
<feature type="region of interest" description="Disordered" evidence="6">
    <location>
        <begin position="187"/>
        <end position="239"/>
    </location>
</feature>
<dbReference type="InterPro" id="IPR039751">
    <property type="entry name" value="HERPUD1/2"/>
</dbReference>
<accession>A0A7M6UVD5</accession>
<reference evidence="9" key="1">
    <citation type="submission" date="2021-01" db="UniProtKB">
        <authorList>
            <consortium name="EnsemblMetazoa"/>
        </authorList>
    </citation>
    <scope>IDENTIFICATION</scope>
</reference>
<feature type="region of interest" description="Disordered" evidence="6">
    <location>
        <begin position="308"/>
        <end position="358"/>
    </location>
</feature>
<dbReference type="FunCoup" id="A0A7M6UVD5">
    <property type="interactions" value="886"/>
</dbReference>
<dbReference type="SMR" id="A0A7M6UVD5"/>
<evidence type="ECO:0000256" key="3">
    <source>
        <dbReference type="ARBA" id="ARBA00022989"/>
    </source>
</evidence>
<keyword evidence="4 7" id="KW-0472">Membrane</keyword>
<organism evidence="9 10">
    <name type="scientific">Nasonia vitripennis</name>
    <name type="common">Parasitic wasp</name>
    <dbReference type="NCBI Taxonomy" id="7425"/>
    <lineage>
        <taxon>Eukaryota</taxon>
        <taxon>Metazoa</taxon>
        <taxon>Ecdysozoa</taxon>
        <taxon>Arthropoda</taxon>
        <taxon>Hexapoda</taxon>
        <taxon>Insecta</taxon>
        <taxon>Pterygota</taxon>
        <taxon>Neoptera</taxon>
        <taxon>Endopterygota</taxon>
        <taxon>Hymenoptera</taxon>
        <taxon>Apocrita</taxon>
        <taxon>Proctotrupomorpha</taxon>
        <taxon>Chalcidoidea</taxon>
        <taxon>Pteromalidae</taxon>
        <taxon>Pteromalinae</taxon>
        <taxon>Nasonia</taxon>
    </lineage>
</organism>
<dbReference type="GO" id="GO:0016020">
    <property type="term" value="C:membrane"/>
    <property type="evidence" value="ECO:0007669"/>
    <property type="project" value="UniProtKB-SubCell"/>
</dbReference>
<dbReference type="PROSITE" id="PS50053">
    <property type="entry name" value="UBIQUITIN_2"/>
    <property type="match status" value="1"/>
</dbReference>
<dbReference type="InterPro" id="IPR029071">
    <property type="entry name" value="Ubiquitin-like_domsf"/>
</dbReference>
<evidence type="ECO:0000256" key="1">
    <source>
        <dbReference type="ARBA" id="ARBA00004370"/>
    </source>
</evidence>
<feature type="compositionally biased region" description="Low complexity" evidence="6">
    <location>
        <begin position="199"/>
        <end position="239"/>
    </location>
</feature>
<feature type="domain" description="Ubiquitin-like" evidence="8">
    <location>
        <begin position="6"/>
        <end position="76"/>
    </location>
</feature>
<evidence type="ECO:0000256" key="6">
    <source>
        <dbReference type="SAM" id="MobiDB-lite"/>
    </source>
</evidence>
<dbReference type="InterPro" id="IPR000626">
    <property type="entry name" value="Ubiquitin-like_dom"/>
</dbReference>
<sequence length="384" mass="44493">MEKRVVKLTIRDSSQVLDDQKVDCDENWQIAQLKEHLSDLYPSKPKPCDQKLIYCGYVLDNHALLKNIFHEDDNNINTFIVHLLCKTNLRNVKKQLIEATQPKVEKPAVVSTAESNSTWETTTLRHFGDYSSSELSEQQRLWLQEAYKYYASCYMHLCSTQGFVVPDRFGNLQTMFPVNMNPNFAADHMKNYLNHPPRNQDSSSSNNDNINDNNSNNNNINNNNVNINNNNNNNNNNLNINNNHVEEDLAMGNNRDWLDNFYTLSRVIVLFSIVYFYSSPIRFIIVVFLGFVIYLYQNGFFRTNPALFTENNNEPVDNNNRRNNNENQTPEERRPLEDAPASENDVPAQTRQNENDDRPGALSFTWIFFSSFFTSLVPDHPNIA</sequence>
<evidence type="ECO:0000259" key="8">
    <source>
        <dbReference type="PROSITE" id="PS50053"/>
    </source>
</evidence>